<accession>A0A6A8D7A6</accession>
<dbReference type="SUPFAM" id="SSF51556">
    <property type="entry name" value="Metallo-dependent hydrolases"/>
    <property type="match status" value="1"/>
</dbReference>
<keyword evidence="4" id="KW-1185">Reference proteome</keyword>
<evidence type="ECO:0000259" key="2">
    <source>
        <dbReference type="Pfam" id="PF04909"/>
    </source>
</evidence>
<dbReference type="InterPro" id="IPR032466">
    <property type="entry name" value="Metal_Hydrolase"/>
</dbReference>
<dbReference type="AlphaFoldDB" id="A0A6A8D7A6"/>
<dbReference type="InterPro" id="IPR006680">
    <property type="entry name" value="Amidohydro-rel"/>
</dbReference>
<dbReference type="PANTHER" id="PTHR21240:SF19">
    <property type="entry name" value="CATALYTIC_ HYDROLASE"/>
    <property type="match status" value="1"/>
</dbReference>
<name>A0A6A8D7A6_9BACI</name>
<dbReference type="InterPro" id="IPR032465">
    <property type="entry name" value="ACMSD"/>
</dbReference>
<reference evidence="3" key="1">
    <citation type="submission" date="2019-11" db="EMBL/GenBank/DDBJ databases">
        <authorList>
            <person name="Li J."/>
        </authorList>
    </citation>
    <scope>NUCLEOTIDE SEQUENCE</scope>
    <source>
        <strain evidence="3">B6B</strain>
    </source>
</reference>
<evidence type="ECO:0000313" key="3">
    <source>
        <dbReference type="EMBL" id="MRH41464.1"/>
    </source>
</evidence>
<dbReference type="OrthoDB" id="9777673at2"/>
<dbReference type="RefSeq" id="WP_153735121.1">
    <property type="nucleotide sequence ID" value="NZ_WJNG01000002.1"/>
</dbReference>
<dbReference type="GO" id="GO:0016831">
    <property type="term" value="F:carboxy-lyase activity"/>
    <property type="evidence" value="ECO:0007669"/>
    <property type="project" value="InterPro"/>
</dbReference>
<feature type="domain" description="Amidohydrolase-related" evidence="2">
    <location>
        <begin position="3"/>
        <end position="279"/>
    </location>
</feature>
<dbReference type="PANTHER" id="PTHR21240">
    <property type="entry name" value="2-AMINO-3-CARBOXYLMUCONATE-6-SEMIALDEHYDE DECARBOXYLASE"/>
    <property type="match status" value="1"/>
</dbReference>
<dbReference type="GO" id="GO:0016787">
    <property type="term" value="F:hydrolase activity"/>
    <property type="evidence" value="ECO:0007669"/>
    <property type="project" value="UniProtKB-KW"/>
</dbReference>
<dbReference type="Proteomes" id="UP000799092">
    <property type="component" value="Unassembled WGS sequence"/>
</dbReference>
<proteinExistence type="predicted"/>
<gene>
    <name evidence="3" type="ORF">GH741_02105</name>
</gene>
<sequence>MIIDCHFHVDESMLTLEKMIEEMDKNNVSKTVLIPPMNETMFDTDSNVQHYVHSLFRFLILNVPQIGFKIYVSLVEDGYFKVNGKHKVITKPDNDIVADAINKFPERFLGWAAVNPLISESVEELESYLERPGFIGVKAHPFMHGYTIKKLNPIASLCQEKGIPIIIHLSSEPYSYKYLPDKYPNLKVIYAHAGLPFWKKLWKYAKDQPNVFVDSSSDYLSASMVEKVVDALGYRKVLYGCDGPYGMKRFNEYDYSHKKSWVDSLEIPEHQKEYIFGKNFLSLIEKGQRDRPLVPL</sequence>
<keyword evidence="3" id="KW-0378">Hydrolase</keyword>
<protein>
    <submittedName>
        <fullName evidence="3">Amidohydrolase family protein</fullName>
    </submittedName>
</protein>
<evidence type="ECO:0000256" key="1">
    <source>
        <dbReference type="ARBA" id="ARBA00023239"/>
    </source>
</evidence>
<evidence type="ECO:0000313" key="4">
    <source>
        <dbReference type="Proteomes" id="UP000799092"/>
    </source>
</evidence>
<keyword evidence="1" id="KW-0456">Lyase</keyword>
<comment type="caution">
    <text evidence="3">The sequence shown here is derived from an EMBL/GenBank/DDBJ whole genome shotgun (WGS) entry which is preliminary data.</text>
</comment>
<dbReference type="Pfam" id="PF04909">
    <property type="entry name" value="Amidohydro_2"/>
    <property type="match status" value="1"/>
</dbReference>
<dbReference type="EMBL" id="WJNG01000002">
    <property type="protein sequence ID" value="MRH41464.1"/>
    <property type="molecule type" value="Genomic_DNA"/>
</dbReference>
<organism evidence="3 4">
    <name type="scientific">Aquibacillus halophilus</name>
    <dbReference type="NCBI Taxonomy" id="930132"/>
    <lineage>
        <taxon>Bacteria</taxon>
        <taxon>Bacillati</taxon>
        <taxon>Bacillota</taxon>
        <taxon>Bacilli</taxon>
        <taxon>Bacillales</taxon>
        <taxon>Bacillaceae</taxon>
        <taxon>Aquibacillus</taxon>
    </lineage>
</organism>
<dbReference type="Gene3D" id="3.20.20.140">
    <property type="entry name" value="Metal-dependent hydrolases"/>
    <property type="match status" value="1"/>
</dbReference>